<dbReference type="SUPFAM" id="SSF57701">
    <property type="entry name" value="Zn2/Cys6 DNA-binding domain"/>
    <property type="match status" value="1"/>
</dbReference>
<dbReference type="PROSITE" id="PS50048">
    <property type="entry name" value="ZN2_CY6_FUNGAL_2"/>
    <property type="match status" value="1"/>
</dbReference>
<evidence type="ECO:0000256" key="5">
    <source>
        <dbReference type="ARBA" id="ARBA00023242"/>
    </source>
</evidence>
<dbReference type="PANTHER" id="PTHR47540">
    <property type="entry name" value="THIAMINE REPRESSIBLE GENES REGULATORY PROTEIN THI5"/>
    <property type="match status" value="1"/>
</dbReference>
<dbReference type="GO" id="GO:0045944">
    <property type="term" value="P:positive regulation of transcription by RNA polymerase II"/>
    <property type="evidence" value="ECO:0007669"/>
    <property type="project" value="TreeGrafter"/>
</dbReference>
<dbReference type="Proteomes" id="UP000799291">
    <property type="component" value="Unassembled WGS sequence"/>
</dbReference>
<feature type="region of interest" description="Disordered" evidence="6">
    <location>
        <begin position="206"/>
        <end position="233"/>
    </location>
</feature>
<protein>
    <recommendedName>
        <fullName evidence="7">Zn(2)-C6 fungal-type domain-containing protein</fullName>
    </recommendedName>
</protein>
<dbReference type="InterPro" id="IPR001138">
    <property type="entry name" value="Zn2Cys6_DnaBD"/>
</dbReference>
<dbReference type="SMART" id="SM00066">
    <property type="entry name" value="GAL4"/>
    <property type="match status" value="1"/>
</dbReference>
<evidence type="ECO:0000256" key="1">
    <source>
        <dbReference type="ARBA" id="ARBA00004123"/>
    </source>
</evidence>
<dbReference type="GO" id="GO:0008270">
    <property type="term" value="F:zinc ion binding"/>
    <property type="evidence" value="ECO:0007669"/>
    <property type="project" value="InterPro"/>
</dbReference>
<name>A0A6G1IH73_9PLEO</name>
<sequence length="444" mass="48586">MFSTLRCNTTSGKDGFIDYSHRPASDEGIGIHHTACEHCRSKKLRCSGDTPCKRCAAKAINCQYPTTPKGRRRRATGTQKPAAGGAGTTSTLPAAEPWREAESQSAVDQEPLTAGSAGAHDSSTLFSLHSNDTQTPDGVAGGLLDDQNDNSQHLLLEYDKMLDFDDLGTPEEFADHLWPPLLSPSLEFASSNHDLFTLQSLTDDASTRKEGTTTGTNPFFGPTGRSSGARERDPMAGITCANARDDIRAKDNEVPRLSLLSSASTAPLCRTPTNHTGIALSSPLPKTLNQACQCLEQSSKLVEAWEGRRHDWEHTAIDSLLNLQRQTAQQCNLVLTCEYCSTRSSSLMLPLMLCEKLVCSFEHYNESYLFAGAGKGKLGDFEIQTPQEWAHVMRMLATLQSKATRDLIRRYRVVALSAGWQTQLSILVNIEERFHSIVQSHGVS</sequence>
<keyword evidence="2" id="KW-0805">Transcription regulation</keyword>
<dbReference type="GO" id="GO:0043565">
    <property type="term" value="F:sequence-specific DNA binding"/>
    <property type="evidence" value="ECO:0007669"/>
    <property type="project" value="TreeGrafter"/>
</dbReference>
<organism evidence="8 9">
    <name type="scientific">Lentithecium fluviatile CBS 122367</name>
    <dbReference type="NCBI Taxonomy" id="1168545"/>
    <lineage>
        <taxon>Eukaryota</taxon>
        <taxon>Fungi</taxon>
        <taxon>Dikarya</taxon>
        <taxon>Ascomycota</taxon>
        <taxon>Pezizomycotina</taxon>
        <taxon>Dothideomycetes</taxon>
        <taxon>Pleosporomycetidae</taxon>
        <taxon>Pleosporales</taxon>
        <taxon>Massarineae</taxon>
        <taxon>Lentitheciaceae</taxon>
        <taxon>Lentithecium</taxon>
    </lineage>
</organism>
<keyword evidence="5" id="KW-0539">Nucleus</keyword>
<feature type="compositionally biased region" description="Polar residues" evidence="6">
    <location>
        <begin position="121"/>
        <end position="136"/>
    </location>
</feature>
<dbReference type="CDD" id="cd00067">
    <property type="entry name" value="GAL4"/>
    <property type="match status" value="1"/>
</dbReference>
<evidence type="ECO:0000256" key="3">
    <source>
        <dbReference type="ARBA" id="ARBA00023125"/>
    </source>
</evidence>
<dbReference type="Gene3D" id="4.10.240.10">
    <property type="entry name" value="Zn(2)-C6 fungal-type DNA-binding domain"/>
    <property type="match status" value="1"/>
</dbReference>
<keyword evidence="4" id="KW-0804">Transcription</keyword>
<dbReference type="GO" id="GO:0005634">
    <property type="term" value="C:nucleus"/>
    <property type="evidence" value="ECO:0007669"/>
    <property type="project" value="UniProtKB-SubCell"/>
</dbReference>
<dbReference type="InterPro" id="IPR036864">
    <property type="entry name" value="Zn2-C6_fun-type_DNA-bd_sf"/>
</dbReference>
<accession>A0A6G1IH73</accession>
<dbReference type="OrthoDB" id="3790821at2759"/>
<dbReference type="PROSITE" id="PS00463">
    <property type="entry name" value="ZN2_CY6_FUNGAL_1"/>
    <property type="match status" value="1"/>
</dbReference>
<evidence type="ECO:0000256" key="6">
    <source>
        <dbReference type="SAM" id="MobiDB-lite"/>
    </source>
</evidence>
<keyword evidence="3" id="KW-0238">DNA-binding</keyword>
<evidence type="ECO:0000256" key="4">
    <source>
        <dbReference type="ARBA" id="ARBA00023163"/>
    </source>
</evidence>
<proteinExistence type="predicted"/>
<reference evidence="8" key="1">
    <citation type="journal article" date="2020" name="Stud. Mycol.">
        <title>101 Dothideomycetes genomes: a test case for predicting lifestyles and emergence of pathogens.</title>
        <authorList>
            <person name="Haridas S."/>
            <person name="Albert R."/>
            <person name="Binder M."/>
            <person name="Bloem J."/>
            <person name="Labutti K."/>
            <person name="Salamov A."/>
            <person name="Andreopoulos B."/>
            <person name="Baker S."/>
            <person name="Barry K."/>
            <person name="Bills G."/>
            <person name="Bluhm B."/>
            <person name="Cannon C."/>
            <person name="Castanera R."/>
            <person name="Culley D."/>
            <person name="Daum C."/>
            <person name="Ezra D."/>
            <person name="Gonzalez J."/>
            <person name="Henrissat B."/>
            <person name="Kuo A."/>
            <person name="Liang C."/>
            <person name="Lipzen A."/>
            <person name="Lutzoni F."/>
            <person name="Magnuson J."/>
            <person name="Mondo S."/>
            <person name="Nolan M."/>
            <person name="Ohm R."/>
            <person name="Pangilinan J."/>
            <person name="Park H.-J."/>
            <person name="Ramirez L."/>
            <person name="Alfaro M."/>
            <person name="Sun H."/>
            <person name="Tritt A."/>
            <person name="Yoshinaga Y."/>
            <person name="Zwiers L.-H."/>
            <person name="Turgeon B."/>
            <person name="Goodwin S."/>
            <person name="Spatafora J."/>
            <person name="Crous P."/>
            <person name="Grigoriev I."/>
        </authorList>
    </citation>
    <scope>NUCLEOTIDE SEQUENCE</scope>
    <source>
        <strain evidence="8">CBS 122367</strain>
    </source>
</reference>
<feature type="compositionally biased region" description="Low complexity" evidence="6">
    <location>
        <begin position="212"/>
        <end position="224"/>
    </location>
</feature>
<keyword evidence="9" id="KW-1185">Reference proteome</keyword>
<dbReference type="EMBL" id="MU005622">
    <property type="protein sequence ID" value="KAF2677438.1"/>
    <property type="molecule type" value="Genomic_DNA"/>
</dbReference>
<gene>
    <name evidence="8" type="ORF">K458DRAFT_395935</name>
</gene>
<dbReference type="Pfam" id="PF00172">
    <property type="entry name" value="Zn_clus"/>
    <property type="match status" value="1"/>
</dbReference>
<dbReference type="InterPro" id="IPR051711">
    <property type="entry name" value="Stress_Response_Reg"/>
</dbReference>
<dbReference type="GO" id="GO:0000981">
    <property type="term" value="F:DNA-binding transcription factor activity, RNA polymerase II-specific"/>
    <property type="evidence" value="ECO:0007669"/>
    <property type="project" value="InterPro"/>
</dbReference>
<feature type="domain" description="Zn(2)-C6 fungal-type" evidence="7">
    <location>
        <begin position="35"/>
        <end position="64"/>
    </location>
</feature>
<evidence type="ECO:0000259" key="7">
    <source>
        <dbReference type="PROSITE" id="PS50048"/>
    </source>
</evidence>
<dbReference type="PANTHER" id="PTHR47540:SF4">
    <property type="entry name" value="TRANSCRIPTION FACTOR RGLT"/>
    <property type="match status" value="1"/>
</dbReference>
<evidence type="ECO:0000313" key="9">
    <source>
        <dbReference type="Proteomes" id="UP000799291"/>
    </source>
</evidence>
<feature type="region of interest" description="Disordered" evidence="6">
    <location>
        <begin position="66"/>
        <end position="146"/>
    </location>
</feature>
<comment type="subcellular location">
    <subcellularLocation>
        <location evidence="1">Nucleus</location>
    </subcellularLocation>
</comment>
<evidence type="ECO:0000256" key="2">
    <source>
        <dbReference type="ARBA" id="ARBA00023015"/>
    </source>
</evidence>
<dbReference type="AlphaFoldDB" id="A0A6G1IH73"/>
<evidence type="ECO:0000313" key="8">
    <source>
        <dbReference type="EMBL" id="KAF2677438.1"/>
    </source>
</evidence>